<dbReference type="GO" id="GO:0008170">
    <property type="term" value="F:N-methyltransferase activity"/>
    <property type="evidence" value="ECO:0007669"/>
    <property type="project" value="InterPro"/>
</dbReference>
<dbReference type="GO" id="GO:0032259">
    <property type="term" value="P:methylation"/>
    <property type="evidence" value="ECO:0007669"/>
    <property type="project" value="UniProtKB-KW"/>
</dbReference>
<comment type="similarity">
    <text evidence="1">Belongs to the N(4)/N(6)-methyltransferase family.</text>
</comment>
<dbReference type="GO" id="GO:0003677">
    <property type="term" value="F:DNA binding"/>
    <property type="evidence" value="ECO:0007669"/>
    <property type="project" value="InterPro"/>
</dbReference>
<dbReference type="EC" id="2.1.1.72" evidence="6"/>
<evidence type="ECO:0000256" key="1">
    <source>
        <dbReference type="ARBA" id="ARBA00006594"/>
    </source>
</evidence>
<protein>
    <submittedName>
        <fullName evidence="6">Modification methylase HpaI</fullName>
        <ecNumber evidence="6">2.1.1.72</ecNumber>
    </submittedName>
</protein>
<dbReference type="EMBL" id="LR214970">
    <property type="protein sequence ID" value="VEU60723.1"/>
    <property type="molecule type" value="Genomic_DNA"/>
</dbReference>
<dbReference type="PRINTS" id="PR00506">
    <property type="entry name" value="D21N6MTFRASE"/>
</dbReference>
<organism evidence="6 7">
    <name type="scientific">Mycoplasmopsis bovigenitalium</name>
    <dbReference type="NCBI Taxonomy" id="2112"/>
    <lineage>
        <taxon>Bacteria</taxon>
        <taxon>Bacillati</taxon>
        <taxon>Mycoplasmatota</taxon>
        <taxon>Mycoplasmoidales</taxon>
        <taxon>Metamycoplasmataceae</taxon>
        <taxon>Mycoplasmopsis</taxon>
    </lineage>
</organism>
<dbReference type="PIRSF" id="PIRSF015855">
    <property type="entry name" value="TypeIII_Mtase_mKpnI"/>
    <property type="match status" value="1"/>
</dbReference>
<dbReference type="AlphaFoldDB" id="A0A449A8V9"/>
<name>A0A449A8V9_9BACT</name>
<dbReference type="InterPro" id="IPR029063">
    <property type="entry name" value="SAM-dependent_MTases_sf"/>
</dbReference>
<proteinExistence type="inferred from homology"/>
<evidence type="ECO:0000256" key="2">
    <source>
        <dbReference type="ARBA" id="ARBA00022603"/>
    </source>
</evidence>
<evidence type="ECO:0000256" key="3">
    <source>
        <dbReference type="ARBA" id="ARBA00022679"/>
    </source>
</evidence>
<dbReference type="InterPro" id="IPR002941">
    <property type="entry name" value="DNA_methylase_N4/N6"/>
</dbReference>
<dbReference type="SUPFAM" id="SSF53335">
    <property type="entry name" value="S-adenosyl-L-methionine-dependent methyltransferases"/>
    <property type="match status" value="1"/>
</dbReference>
<dbReference type="PANTHER" id="PTHR13370:SF16">
    <property type="entry name" value="SITE-SPECIFIC DNA-METHYLTRANSFERASE (ADENINE-SPECIFIC)"/>
    <property type="match status" value="1"/>
</dbReference>
<dbReference type="Proteomes" id="UP000290942">
    <property type="component" value="Chromosome"/>
</dbReference>
<dbReference type="RefSeq" id="WP_246003944.1">
    <property type="nucleotide sequence ID" value="NZ_LR214970.1"/>
</dbReference>
<gene>
    <name evidence="6" type="primary">hpaIM_2</name>
    <name evidence="6" type="ORF">NCTC10122_00323</name>
</gene>
<dbReference type="Pfam" id="PF01555">
    <property type="entry name" value="N6_N4_Mtase"/>
    <property type="match status" value="1"/>
</dbReference>
<dbReference type="GO" id="GO:0005737">
    <property type="term" value="C:cytoplasm"/>
    <property type="evidence" value="ECO:0007669"/>
    <property type="project" value="TreeGrafter"/>
</dbReference>
<evidence type="ECO:0000313" key="7">
    <source>
        <dbReference type="Proteomes" id="UP000290942"/>
    </source>
</evidence>
<dbReference type="GO" id="GO:0009007">
    <property type="term" value="F:site-specific DNA-methyltransferase (adenine-specific) activity"/>
    <property type="evidence" value="ECO:0007669"/>
    <property type="project" value="UniProtKB-EC"/>
</dbReference>
<reference evidence="6 7" key="1">
    <citation type="submission" date="2019-01" db="EMBL/GenBank/DDBJ databases">
        <authorList>
            <consortium name="Pathogen Informatics"/>
        </authorList>
    </citation>
    <scope>NUCLEOTIDE SEQUENCE [LARGE SCALE GENOMIC DNA]</scope>
    <source>
        <strain evidence="6 7">NCTC10122</strain>
    </source>
</reference>
<feature type="domain" description="DNA methylase N-4/N-6" evidence="5">
    <location>
        <begin position="51"/>
        <end position="362"/>
    </location>
</feature>
<evidence type="ECO:0000256" key="4">
    <source>
        <dbReference type="ARBA" id="ARBA00022691"/>
    </source>
</evidence>
<evidence type="ECO:0000259" key="5">
    <source>
        <dbReference type="Pfam" id="PF01555"/>
    </source>
</evidence>
<evidence type="ECO:0000313" key="6">
    <source>
        <dbReference type="EMBL" id="VEU60723.1"/>
    </source>
</evidence>
<dbReference type="REBASE" id="298488">
    <property type="entry name" value="M.Mbo10122ORF323P"/>
</dbReference>
<keyword evidence="4" id="KW-0949">S-adenosyl-L-methionine</keyword>
<keyword evidence="2 6" id="KW-0489">Methyltransferase</keyword>
<dbReference type="PANTHER" id="PTHR13370">
    <property type="entry name" value="RNA METHYLASE-RELATED"/>
    <property type="match status" value="1"/>
</dbReference>
<keyword evidence="3 6" id="KW-0808">Transferase</keyword>
<dbReference type="PROSITE" id="PS00092">
    <property type="entry name" value="N6_MTASE"/>
    <property type="match status" value="1"/>
</dbReference>
<dbReference type="InterPro" id="IPR002295">
    <property type="entry name" value="N4/N6-MTase_EcoPI_Mod-like"/>
</dbReference>
<sequence length="491" mass="57129">MLAPKVFTNAKRYTKDGIQENITLNENDNLIIKGNNLIALSSLLKRYEGKVKCIYIDPPYNTGNDSFNYNDSFNHSTWLVFMKNRLELAKKLLKDDGVIFVQCDDNEQAYLKMLMDDIFGRENFVANIIPLMNPRGRQESNYPIARSHEYILVYTKIQYNGVFYKFGADENKSLNDEYRLLSLRKSGNESLKEDRPNMYYPIYFDEKNNEITINYNPNYIEIFPVKTDGTLGRWRWNKENVENNSNLLICKKNSLGIYDIYVKDYIIKDGMIKGTKTNTFLIDKNIINDKAKEHLKSIFKKDLFTYPKSEFLVNRIIEISSKPNDIVLDFFLGSGTTAAVAHKMNRRYIGIEQMDYIQDITVERMKKVIKGEQGGISTSVKWQGGGSFVYCELLENSQTLINQILDSKEKNINEIKTKIYSDNRIVPYISNEELVNAEKEFNSLDLTNKKKALISLVDKNKLYVNYSDIDDEDFNISEVDKSFTNSFYRDK</sequence>
<dbReference type="InterPro" id="IPR002052">
    <property type="entry name" value="DNA_methylase_N6_adenine_CS"/>
</dbReference>
<accession>A0A449A8V9</accession>
<dbReference type="Gene3D" id="3.40.50.150">
    <property type="entry name" value="Vaccinia Virus protein VP39"/>
    <property type="match status" value="1"/>
</dbReference>